<protein>
    <submittedName>
        <fullName evidence="2">Uncharacterized protein</fullName>
    </submittedName>
</protein>
<dbReference type="Proteomes" id="UP001597560">
    <property type="component" value="Unassembled WGS sequence"/>
</dbReference>
<evidence type="ECO:0000313" key="3">
    <source>
        <dbReference type="Proteomes" id="UP001597560"/>
    </source>
</evidence>
<dbReference type="RefSeq" id="WP_377612046.1">
    <property type="nucleotide sequence ID" value="NZ_JBHUPA010000010.1"/>
</dbReference>
<keyword evidence="3" id="KW-1185">Reference proteome</keyword>
<accession>A0ABW6B7L5</accession>
<evidence type="ECO:0000313" key="2">
    <source>
        <dbReference type="EMBL" id="MFD2963925.1"/>
    </source>
</evidence>
<evidence type="ECO:0000256" key="1">
    <source>
        <dbReference type="SAM" id="SignalP"/>
    </source>
</evidence>
<comment type="caution">
    <text evidence="2">The sequence shown here is derived from an EMBL/GenBank/DDBJ whole genome shotgun (WGS) entry which is preliminary data.</text>
</comment>
<feature type="chain" id="PRO_5046716051" evidence="1">
    <location>
        <begin position="19"/>
        <end position="145"/>
    </location>
</feature>
<feature type="signal peptide" evidence="1">
    <location>
        <begin position="1"/>
        <end position="18"/>
    </location>
</feature>
<sequence length="145" mass="15875">MKYILILPMMAITLAVSGQNINTTKGVMKKKKTASCTPNCTDGCGSTNALTCKLTSPEILERKATVIASLKNQVLEKKELSNGYTYKFKGDDNVLTELTEFIKTERLCCDFFDFGIRIAGDASTTWLSITGPEGTKTFIDTELGL</sequence>
<proteinExistence type="predicted"/>
<keyword evidence="1" id="KW-0732">Signal</keyword>
<dbReference type="EMBL" id="JBHUPA010000010">
    <property type="protein sequence ID" value="MFD2963925.1"/>
    <property type="molecule type" value="Genomic_DNA"/>
</dbReference>
<name>A0ABW6B7L5_9SPHI</name>
<reference evidence="3" key="1">
    <citation type="journal article" date="2019" name="Int. J. Syst. Evol. Microbiol.">
        <title>The Global Catalogue of Microorganisms (GCM) 10K type strain sequencing project: providing services to taxonomists for standard genome sequencing and annotation.</title>
        <authorList>
            <consortium name="The Broad Institute Genomics Platform"/>
            <consortium name="The Broad Institute Genome Sequencing Center for Infectious Disease"/>
            <person name="Wu L."/>
            <person name="Ma J."/>
        </authorList>
    </citation>
    <scope>NUCLEOTIDE SEQUENCE [LARGE SCALE GENOMIC DNA]</scope>
    <source>
        <strain evidence="3">KCTC 23098</strain>
    </source>
</reference>
<organism evidence="2 3">
    <name type="scientific">Olivibacter jilunii</name>
    <dbReference type="NCBI Taxonomy" id="985016"/>
    <lineage>
        <taxon>Bacteria</taxon>
        <taxon>Pseudomonadati</taxon>
        <taxon>Bacteroidota</taxon>
        <taxon>Sphingobacteriia</taxon>
        <taxon>Sphingobacteriales</taxon>
        <taxon>Sphingobacteriaceae</taxon>
        <taxon>Olivibacter</taxon>
    </lineage>
</organism>
<gene>
    <name evidence="2" type="ORF">ACFS6J_19105</name>
</gene>